<organism evidence="3 4">
    <name type="scientific">Uliginosibacterium silvisoli</name>
    <dbReference type="NCBI Taxonomy" id="3114758"/>
    <lineage>
        <taxon>Bacteria</taxon>
        <taxon>Pseudomonadati</taxon>
        <taxon>Pseudomonadota</taxon>
        <taxon>Betaproteobacteria</taxon>
        <taxon>Rhodocyclales</taxon>
        <taxon>Zoogloeaceae</taxon>
        <taxon>Uliginosibacterium</taxon>
    </lineage>
</organism>
<gene>
    <name evidence="3" type="ORF">VVD49_06140</name>
</gene>
<dbReference type="InterPro" id="IPR007527">
    <property type="entry name" value="Znf_SWIM"/>
</dbReference>
<dbReference type="Pfam" id="PF04434">
    <property type="entry name" value="SWIM"/>
    <property type="match status" value="1"/>
</dbReference>
<evidence type="ECO:0000313" key="3">
    <source>
        <dbReference type="EMBL" id="MEC5385294.1"/>
    </source>
</evidence>
<keyword evidence="1" id="KW-0862">Zinc</keyword>
<keyword evidence="4" id="KW-1185">Reference proteome</keyword>
<accession>A0ABU6K0W6</accession>
<dbReference type="EMBL" id="JAYXHS010000001">
    <property type="protein sequence ID" value="MEC5385294.1"/>
    <property type="molecule type" value="Genomic_DNA"/>
</dbReference>
<comment type="caution">
    <text evidence="3">The sequence shown here is derived from an EMBL/GenBank/DDBJ whole genome shotgun (WGS) entry which is preliminary data.</text>
</comment>
<proteinExistence type="predicted"/>
<keyword evidence="1" id="KW-0863">Zinc-finger</keyword>
<evidence type="ECO:0000259" key="2">
    <source>
        <dbReference type="PROSITE" id="PS50966"/>
    </source>
</evidence>
<keyword evidence="1" id="KW-0479">Metal-binding</keyword>
<evidence type="ECO:0000256" key="1">
    <source>
        <dbReference type="PROSITE-ProRule" id="PRU00325"/>
    </source>
</evidence>
<feature type="domain" description="SWIM-type" evidence="2">
    <location>
        <begin position="403"/>
        <end position="449"/>
    </location>
</feature>
<dbReference type="PROSITE" id="PS50966">
    <property type="entry name" value="ZF_SWIM"/>
    <property type="match status" value="1"/>
</dbReference>
<reference evidence="3 4" key="1">
    <citation type="submission" date="2024-01" db="EMBL/GenBank/DDBJ databases">
        <title>Uliginosibacterium soil sp. nov.</title>
        <authorList>
            <person name="Lv Y."/>
        </authorList>
    </citation>
    <scope>NUCLEOTIDE SEQUENCE [LARGE SCALE GENOMIC DNA]</scope>
    <source>
        <strain evidence="3 4">H3</strain>
    </source>
</reference>
<protein>
    <submittedName>
        <fullName evidence="3">SWIM zinc finger family protein</fullName>
    </submittedName>
</protein>
<dbReference type="Proteomes" id="UP001331561">
    <property type="component" value="Unassembled WGS sequence"/>
</dbReference>
<evidence type="ECO:0000313" key="4">
    <source>
        <dbReference type="Proteomes" id="UP001331561"/>
    </source>
</evidence>
<dbReference type="RefSeq" id="WP_327598253.1">
    <property type="nucleotide sequence ID" value="NZ_JAYXHS010000001.1"/>
</dbReference>
<sequence>MSEVLDHYLQESRLTSTTEGGRLVLETAAGMTPAGLIANPVFFSGAMSRPDVAAAGLRSLVEIASTRYFNPIPGGFASLDPVVTAQGDRLRCEAFSACNGVYARLDLLSDSFDEASLGFGTTNIDINAPLALALASVRAQDRLHLSVGPEHIEFETPHGVATERKVKLPERWVRALAETQSLATMLQPRARLDAMAWRRFVNALSMSGGSGAGQSMWLVPSGASLRQTSRAQVGAIALSGTARLSALKRLQHLVQSVNIYGPSVSAETRAAISAWEFLLPGARLTLMLSPEPYRGFSGEGAMLQVLGKAQAEDALTIGELLAWEAHIDQPGLAREMDVPETRIHQGLQVLASAGQVGFDLQEQSYFHRLLPFSESRLEKNYPRLAAARELIALDAVKPDGDRLRVHSEQHFHWVNPTPGSERCTCYFWSKYQGSRGPCKHILAAQLYMS</sequence>
<name>A0ABU6K0W6_9RHOO</name>